<comment type="caution">
    <text evidence="2">The sequence shown here is derived from an EMBL/GenBank/DDBJ whole genome shotgun (WGS) entry which is preliminary data.</text>
</comment>
<reference evidence="2 3" key="1">
    <citation type="submission" date="2019-06" db="EMBL/GenBank/DDBJ databases">
        <title>Draft genomes of female and male turbot (Scophthalmus maximus).</title>
        <authorList>
            <person name="Xu H."/>
            <person name="Xu X.-W."/>
            <person name="Shao C."/>
            <person name="Chen S."/>
        </authorList>
    </citation>
    <scope>NUCLEOTIDE SEQUENCE [LARGE SCALE GENOMIC DNA]</scope>
    <source>
        <strain evidence="2">Ysfricsl-2016a</strain>
        <tissue evidence="2">Blood</tissue>
    </source>
</reference>
<sequence length="150" mass="16551">MMPMFDKDARARSFTPGEEVLLQLPIPGSALQARYTGPYVVQEKVNEQDYIVATPDRKRRSRFSHINMLKPYLDRGIVSHSPVREESREDLLLSSPGPIDVLSMAKELSSADPAVIQAASVDAAEEVIAVPTQTNVLQYDIDVGESPAIK</sequence>
<dbReference type="Proteomes" id="UP000438429">
    <property type="component" value="Unassembled WGS sequence"/>
</dbReference>
<evidence type="ECO:0000313" key="3">
    <source>
        <dbReference type="Proteomes" id="UP000438429"/>
    </source>
</evidence>
<dbReference type="InterPro" id="IPR054465">
    <property type="entry name" value="Integrase_p58-like_C"/>
</dbReference>
<name>A0A6A4RTH7_SCOMX</name>
<dbReference type="AlphaFoldDB" id="A0A6A4RTH7"/>
<dbReference type="Pfam" id="PF22938">
    <property type="entry name" value="Integrase_p58_C"/>
    <property type="match status" value="1"/>
</dbReference>
<evidence type="ECO:0000313" key="2">
    <source>
        <dbReference type="EMBL" id="KAF0021854.1"/>
    </source>
</evidence>
<evidence type="ECO:0000259" key="1">
    <source>
        <dbReference type="Pfam" id="PF22938"/>
    </source>
</evidence>
<proteinExistence type="predicted"/>
<feature type="domain" description="Integrase p58-like C-terminal" evidence="1">
    <location>
        <begin position="37"/>
        <end position="71"/>
    </location>
</feature>
<accession>A0A6A4RTH7</accession>
<organism evidence="2 3">
    <name type="scientific">Scophthalmus maximus</name>
    <name type="common">Turbot</name>
    <name type="synonym">Psetta maxima</name>
    <dbReference type="NCBI Taxonomy" id="52904"/>
    <lineage>
        <taxon>Eukaryota</taxon>
        <taxon>Metazoa</taxon>
        <taxon>Chordata</taxon>
        <taxon>Craniata</taxon>
        <taxon>Vertebrata</taxon>
        <taxon>Euteleostomi</taxon>
        <taxon>Actinopterygii</taxon>
        <taxon>Neopterygii</taxon>
        <taxon>Teleostei</taxon>
        <taxon>Neoteleostei</taxon>
        <taxon>Acanthomorphata</taxon>
        <taxon>Carangaria</taxon>
        <taxon>Pleuronectiformes</taxon>
        <taxon>Pleuronectoidei</taxon>
        <taxon>Scophthalmidae</taxon>
        <taxon>Scophthalmus</taxon>
    </lineage>
</organism>
<gene>
    <name evidence="2" type="ORF">F2P81_025893</name>
</gene>
<protein>
    <recommendedName>
        <fullName evidence="1">Integrase p58-like C-terminal domain-containing protein</fullName>
    </recommendedName>
</protein>
<dbReference type="EMBL" id="VEVO01001382">
    <property type="protein sequence ID" value="KAF0021854.1"/>
    <property type="molecule type" value="Genomic_DNA"/>
</dbReference>